<dbReference type="GO" id="GO:0008483">
    <property type="term" value="F:transaminase activity"/>
    <property type="evidence" value="ECO:0007669"/>
    <property type="project" value="UniProtKB-KW"/>
</dbReference>
<sequence>MVELRKESLHASIADPVAASMNFLNEIAGRYPDAISLAAGRPYEGFFEVDDVNRHLSTYVKHLEQQGATPTQVRRTLMQYGRTNGIIHDLIAKLLATDEGIAVPAASIAVTAGCQEAMIIVLRGLCAGPDDVLLAASPCYVGITGAARVLGIEVVGVEEGPDGLEPQAVAEVAARCRARGKTPRALYLVPDFANPSGLCLDLAARHGLLAVAESEDLLILEDDPYGLFGVDDRPRPRLKSLDTGQRVIYLGSFAKSCFPGARVGFLVADQRVVDADGRVTLLAEELSTIKSMVTVNTSPISQAVIGGMLVESGFSLRAANTERIAFYRDNMRALISALEEHLPGGSWNTPAGGFFLVVDSPIPADVSLLEASANEYGVLWTPMSFFYGDGGGTHQIRLASSYLPPDEIREGVRRLASLLRDRS</sequence>
<dbReference type="GO" id="GO:0030170">
    <property type="term" value="F:pyridoxal phosphate binding"/>
    <property type="evidence" value="ECO:0007669"/>
    <property type="project" value="InterPro"/>
</dbReference>
<comment type="cofactor">
    <cofactor evidence="1">
        <name>pyridoxal 5'-phosphate</name>
        <dbReference type="ChEBI" id="CHEBI:597326"/>
    </cofactor>
</comment>
<dbReference type="Proteomes" id="UP000587527">
    <property type="component" value="Unassembled WGS sequence"/>
</dbReference>
<keyword evidence="4" id="KW-0663">Pyridoxal phosphate</keyword>
<dbReference type="SUPFAM" id="SSF53383">
    <property type="entry name" value="PLP-dependent transferases"/>
    <property type="match status" value="1"/>
</dbReference>
<evidence type="ECO:0000256" key="3">
    <source>
        <dbReference type="ARBA" id="ARBA00022679"/>
    </source>
</evidence>
<accession>A0A841C147</accession>
<proteinExistence type="predicted"/>
<dbReference type="InterPro" id="IPR015421">
    <property type="entry name" value="PyrdxlP-dep_Trfase_major"/>
</dbReference>
<feature type="domain" description="Aminotransferase class I/classII large" evidence="5">
    <location>
        <begin position="64"/>
        <end position="415"/>
    </location>
</feature>
<dbReference type="CDD" id="cd00609">
    <property type="entry name" value="AAT_like"/>
    <property type="match status" value="1"/>
</dbReference>
<name>A0A841C147_9ACTN</name>
<evidence type="ECO:0000259" key="5">
    <source>
        <dbReference type="Pfam" id="PF00155"/>
    </source>
</evidence>
<dbReference type="Pfam" id="PF00155">
    <property type="entry name" value="Aminotran_1_2"/>
    <property type="match status" value="1"/>
</dbReference>
<dbReference type="EMBL" id="JACHMN010000003">
    <property type="protein sequence ID" value="MBB5872601.1"/>
    <property type="molecule type" value="Genomic_DNA"/>
</dbReference>
<dbReference type="PANTHER" id="PTHR42790:SF19">
    <property type="entry name" value="KYNURENINE_ALPHA-AMINOADIPATE AMINOTRANSFERASE, MITOCHONDRIAL"/>
    <property type="match status" value="1"/>
</dbReference>
<dbReference type="InterPro" id="IPR015422">
    <property type="entry name" value="PyrdxlP-dep_Trfase_small"/>
</dbReference>
<evidence type="ECO:0000256" key="1">
    <source>
        <dbReference type="ARBA" id="ARBA00001933"/>
    </source>
</evidence>
<evidence type="ECO:0000256" key="4">
    <source>
        <dbReference type="ARBA" id="ARBA00022898"/>
    </source>
</evidence>
<dbReference type="GO" id="GO:1901605">
    <property type="term" value="P:alpha-amino acid metabolic process"/>
    <property type="evidence" value="ECO:0007669"/>
    <property type="project" value="TreeGrafter"/>
</dbReference>
<dbReference type="PANTHER" id="PTHR42790">
    <property type="entry name" value="AMINOTRANSFERASE"/>
    <property type="match status" value="1"/>
</dbReference>
<dbReference type="InterPro" id="IPR050859">
    <property type="entry name" value="Class-I_PLP-dep_aminotransf"/>
</dbReference>
<dbReference type="AlphaFoldDB" id="A0A841C147"/>
<organism evidence="6 7">
    <name type="scientific">Allocatelliglobosispora scoriae</name>
    <dbReference type="NCBI Taxonomy" id="643052"/>
    <lineage>
        <taxon>Bacteria</taxon>
        <taxon>Bacillati</taxon>
        <taxon>Actinomycetota</taxon>
        <taxon>Actinomycetes</taxon>
        <taxon>Micromonosporales</taxon>
        <taxon>Micromonosporaceae</taxon>
        <taxon>Allocatelliglobosispora</taxon>
    </lineage>
</organism>
<dbReference type="Gene3D" id="3.90.1150.10">
    <property type="entry name" value="Aspartate Aminotransferase, domain 1"/>
    <property type="match status" value="1"/>
</dbReference>
<reference evidence="6 7" key="1">
    <citation type="submission" date="2020-08" db="EMBL/GenBank/DDBJ databases">
        <title>Sequencing the genomes of 1000 actinobacteria strains.</title>
        <authorList>
            <person name="Klenk H.-P."/>
        </authorList>
    </citation>
    <scope>NUCLEOTIDE SEQUENCE [LARGE SCALE GENOMIC DNA]</scope>
    <source>
        <strain evidence="6 7">DSM 45362</strain>
    </source>
</reference>
<dbReference type="InterPro" id="IPR015424">
    <property type="entry name" value="PyrdxlP-dep_Trfase"/>
</dbReference>
<comment type="caution">
    <text evidence="6">The sequence shown here is derived from an EMBL/GenBank/DDBJ whole genome shotgun (WGS) entry which is preliminary data.</text>
</comment>
<dbReference type="Gene3D" id="3.40.640.10">
    <property type="entry name" value="Type I PLP-dependent aspartate aminotransferase-like (Major domain)"/>
    <property type="match status" value="1"/>
</dbReference>
<keyword evidence="3 6" id="KW-0808">Transferase</keyword>
<keyword evidence="7" id="KW-1185">Reference proteome</keyword>
<evidence type="ECO:0000313" key="7">
    <source>
        <dbReference type="Proteomes" id="UP000587527"/>
    </source>
</evidence>
<dbReference type="InterPro" id="IPR004839">
    <property type="entry name" value="Aminotransferase_I/II_large"/>
</dbReference>
<evidence type="ECO:0000313" key="6">
    <source>
        <dbReference type="EMBL" id="MBB5872601.1"/>
    </source>
</evidence>
<dbReference type="EC" id="2.6.1.103" evidence="6"/>
<gene>
    <name evidence="6" type="ORF">F4553_006035</name>
</gene>
<evidence type="ECO:0000256" key="2">
    <source>
        <dbReference type="ARBA" id="ARBA00022576"/>
    </source>
</evidence>
<dbReference type="RefSeq" id="WP_184842496.1">
    <property type="nucleotide sequence ID" value="NZ_JACHMN010000003.1"/>
</dbReference>
<protein>
    <submittedName>
        <fullName evidence="6">(S)-3,5-dihydroxyphenylglycine transaminase</fullName>
        <ecNumber evidence="6">2.6.1.103</ecNumber>
    </submittedName>
</protein>
<keyword evidence="2 6" id="KW-0032">Aminotransferase</keyword>